<dbReference type="GO" id="GO:0004146">
    <property type="term" value="F:dihydrofolate reductase activity"/>
    <property type="evidence" value="ECO:0007669"/>
    <property type="project" value="UniProtKB-EC"/>
</dbReference>
<dbReference type="GO" id="GO:0006730">
    <property type="term" value="P:one-carbon metabolic process"/>
    <property type="evidence" value="ECO:0007669"/>
    <property type="project" value="UniProtKB-KW"/>
</dbReference>
<keyword evidence="4" id="KW-0554">One-carbon metabolism</keyword>
<keyword evidence="5" id="KW-0521">NADP</keyword>
<dbReference type="PANTHER" id="PTHR48069:SF3">
    <property type="entry name" value="DIHYDROFOLATE REDUCTASE"/>
    <property type="match status" value="1"/>
</dbReference>
<comment type="pathway">
    <text evidence="1">Cofactor biosynthesis; tetrahydrofolate biosynthesis; 5,6,7,8-tetrahydrofolate from 7,8-dihydrofolate: step 1/1.</text>
</comment>
<evidence type="ECO:0000256" key="4">
    <source>
        <dbReference type="ARBA" id="ARBA00022563"/>
    </source>
</evidence>
<dbReference type="PRINTS" id="PR00070">
    <property type="entry name" value="DHFR"/>
</dbReference>
<evidence type="ECO:0000256" key="2">
    <source>
        <dbReference type="ARBA" id="ARBA00012856"/>
    </source>
</evidence>
<dbReference type="GO" id="GO:0046452">
    <property type="term" value="P:dihydrofolate metabolic process"/>
    <property type="evidence" value="ECO:0007669"/>
    <property type="project" value="TreeGrafter"/>
</dbReference>
<evidence type="ECO:0000256" key="6">
    <source>
        <dbReference type="ARBA" id="ARBA00023002"/>
    </source>
</evidence>
<gene>
    <name evidence="9" type="ORF">K470DRAFT_281001</name>
</gene>
<dbReference type="EC" id="1.5.1.3" evidence="2"/>
<dbReference type="AlphaFoldDB" id="A0A6A7C5C9"/>
<comment type="similarity">
    <text evidence="7">Belongs to the dihydrofolate reductase family.</text>
</comment>
<dbReference type="Gene3D" id="3.40.430.10">
    <property type="entry name" value="Dihydrofolate Reductase, subunit A"/>
    <property type="match status" value="1"/>
</dbReference>
<sequence length="225" mass="24638">MSLKHTPLTIIVAATPKNGIGHGGKLPWPMLKNEMAYFARVTKRVPKVNDNCQSDAGAAATFGALRQNIVIMGRKTWDSIPSKFRPLKDRTNVVISTQSRSDLESIPEDVVVAPDIMTALQSLESLINAGRAPHAGRAFVIGGAKVYAAALQLPQTKNILMTRLETDFDCDIIFPDDLNAIGSGWCKKNPEDLQQFVEENITPGPLTEAAGDRVVTYRFCLYQRG</sequence>
<dbReference type="InterPro" id="IPR001796">
    <property type="entry name" value="DHFR_dom"/>
</dbReference>
<organism evidence="9 10">
    <name type="scientific">Piedraia hortae CBS 480.64</name>
    <dbReference type="NCBI Taxonomy" id="1314780"/>
    <lineage>
        <taxon>Eukaryota</taxon>
        <taxon>Fungi</taxon>
        <taxon>Dikarya</taxon>
        <taxon>Ascomycota</taxon>
        <taxon>Pezizomycotina</taxon>
        <taxon>Dothideomycetes</taxon>
        <taxon>Dothideomycetidae</taxon>
        <taxon>Capnodiales</taxon>
        <taxon>Piedraiaceae</taxon>
        <taxon>Piedraia</taxon>
    </lineage>
</organism>
<keyword evidence="10" id="KW-1185">Reference proteome</keyword>
<evidence type="ECO:0000256" key="5">
    <source>
        <dbReference type="ARBA" id="ARBA00022857"/>
    </source>
</evidence>
<dbReference type="InterPro" id="IPR017925">
    <property type="entry name" value="DHFR_CS"/>
</dbReference>
<keyword evidence="6" id="KW-0560">Oxidoreductase</keyword>
<dbReference type="Proteomes" id="UP000799421">
    <property type="component" value="Unassembled WGS sequence"/>
</dbReference>
<evidence type="ECO:0000313" key="9">
    <source>
        <dbReference type="EMBL" id="KAF2862457.1"/>
    </source>
</evidence>
<evidence type="ECO:0000256" key="7">
    <source>
        <dbReference type="RuleBase" id="RU004474"/>
    </source>
</evidence>
<dbReference type="SUPFAM" id="SSF53597">
    <property type="entry name" value="Dihydrofolate reductase-like"/>
    <property type="match status" value="1"/>
</dbReference>
<feature type="domain" description="DHFR" evidence="8">
    <location>
        <begin position="7"/>
        <end position="224"/>
    </location>
</feature>
<dbReference type="PANTHER" id="PTHR48069">
    <property type="entry name" value="DIHYDROFOLATE REDUCTASE"/>
    <property type="match status" value="1"/>
</dbReference>
<dbReference type="GO" id="GO:0046655">
    <property type="term" value="P:folic acid metabolic process"/>
    <property type="evidence" value="ECO:0007669"/>
    <property type="project" value="TreeGrafter"/>
</dbReference>
<dbReference type="EMBL" id="MU005966">
    <property type="protein sequence ID" value="KAF2862457.1"/>
    <property type="molecule type" value="Genomic_DNA"/>
</dbReference>
<reference evidence="9" key="1">
    <citation type="journal article" date="2020" name="Stud. Mycol.">
        <title>101 Dothideomycetes genomes: a test case for predicting lifestyles and emergence of pathogens.</title>
        <authorList>
            <person name="Haridas S."/>
            <person name="Albert R."/>
            <person name="Binder M."/>
            <person name="Bloem J."/>
            <person name="Labutti K."/>
            <person name="Salamov A."/>
            <person name="Andreopoulos B."/>
            <person name="Baker S."/>
            <person name="Barry K."/>
            <person name="Bills G."/>
            <person name="Bluhm B."/>
            <person name="Cannon C."/>
            <person name="Castanera R."/>
            <person name="Culley D."/>
            <person name="Daum C."/>
            <person name="Ezra D."/>
            <person name="Gonzalez J."/>
            <person name="Henrissat B."/>
            <person name="Kuo A."/>
            <person name="Liang C."/>
            <person name="Lipzen A."/>
            <person name="Lutzoni F."/>
            <person name="Magnuson J."/>
            <person name="Mondo S."/>
            <person name="Nolan M."/>
            <person name="Ohm R."/>
            <person name="Pangilinan J."/>
            <person name="Park H.-J."/>
            <person name="Ramirez L."/>
            <person name="Alfaro M."/>
            <person name="Sun H."/>
            <person name="Tritt A."/>
            <person name="Yoshinaga Y."/>
            <person name="Zwiers L.-H."/>
            <person name="Turgeon B."/>
            <person name="Goodwin S."/>
            <person name="Spatafora J."/>
            <person name="Crous P."/>
            <person name="Grigoriev I."/>
        </authorList>
    </citation>
    <scope>NUCLEOTIDE SEQUENCE</scope>
    <source>
        <strain evidence="9">CBS 480.64</strain>
    </source>
</reference>
<protein>
    <recommendedName>
        <fullName evidence="3">Dihydrofolate reductase</fullName>
        <ecNumber evidence="2">1.5.1.3</ecNumber>
    </recommendedName>
</protein>
<dbReference type="InterPro" id="IPR012259">
    <property type="entry name" value="DHFR"/>
</dbReference>
<accession>A0A6A7C5C9</accession>
<name>A0A6A7C5C9_9PEZI</name>
<dbReference type="GO" id="GO:0050661">
    <property type="term" value="F:NADP binding"/>
    <property type="evidence" value="ECO:0007669"/>
    <property type="project" value="InterPro"/>
</dbReference>
<evidence type="ECO:0000256" key="1">
    <source>
        <dbReference type="ARBA" id="ARBA00004903"/>
    </source>
</evidence>
<dbReference type="InterPro" id="IPR024072">
    <property type="entry name" value="DHFR-like_dom_sf"/>
</dbReference>
<evidence type="ECO:0000313" key="10">
    <source>
        <dbReference type="Proteomes" id="UP000799421"/>
    </source>
</evidence>
<dbReference type="PROSITE" id="PS51330">
    <property type="entry name" value="DHFR_2"/>
    <property type="match status" value="1"/>
</dbReference>
<dbReference type="CDD" id="cd00209">
    <property type="entry name" value="DHFR"/>
    <property type="match status" value="1"/>
</dbReference>
<dbReference type="UniPathway" id="UPA00077">
    <property type="reaction ID" value="UER00158"/>
</dbReference>
<dbReference type="PROSITE" id="PS00075">
    <property type="entry name" value="DHFR_1"/>
    <property type="match status" value="1"/>
</dbReference>
<proteinExistence type="inferred from homology"/>
<dbReference type="GO" id="GO:0005739">
    <property type="term" value="C:mitochondrion"/>
    <property type="evidence" value="ECO:0007669"/>
    <property type="project" value="TreeGrafter"/>
</dbReference>
<dbReference type="OrthoDB" id="414698at2759"/>
<dbReference type="Pfam" id="PF00186">
    <property type="entry name" value="DHFR_1"/>
    <property type="match status" value="1"/>
</dbReference>
<evidence type="ECO:0000259" key="8">
    <source>
        <dbReference type="PROSITE" id="PS51330"/>
    </source>
</evidence>
<evidence type="ECO:0000256" key="3">
    <source>
        <dbReference type="ARBA" id="ARBA00018886"/>
    </source>
</evidence>
<dbReference type="GO" id="GO:0046654">
    <property type="term" value="P:tetrahydrofolate biosynthetic process"/>
    <property type="evidence" value="ECO:0007669"/>
    <property type="project" value="UniProtKB-UniPathway"/>
</dbReference>